<protein>
    <submittedName>
        <fullName evidence="2">Uncharacterized protein</fullName>
    </submittedName>
</protein>
<feature type="region of interest" description="Disordered" evidence="1">
    <location>
        <begin position="1"/>
        <end position="29"/>
    </location>
</feature>
<sequence length="435" mass="48745">MTPTQTFDLPPASELNLTKKTKRDTRLPEYKGDDETESYYWPFYEWSLIYRWAGYVAPRPVPVSFNQDVVADLTFNDMTLMETGGKSKNENGEFQLDTNDLPHHIEDESLDAGDTSQQDAEPSTTSIENKKGEKREVANKSLELVPPSASHSVDHDIGGELRSSKETFQTSDSESPEMALRRLIETGIFDGTHILNEIMDRVIRQDSAEGNVSNGGQENNPRYQHKGVLANPNIDTNLELSSKSSLSAKICNQDDASLTTASANIIDYEPRRSEVPLYTHSTTQVDSAALARAPAGNDLHGCGTSRNFMVENRAKELIEIIENEASLRWNGSRQTSNGPYVDGIENIAESEFPGVQDGHGAFQGGDLEYHEAARSGLQTMRVGRSYEPDFERSQRGLEDWRNLDNQQGHHSANRTDRELDVSELEMLSFWRPNHF</sequence>
<feature type="region of interest" description="Disordered" evidence="1">
    <location>
        <begin position="104"/>
        <end position="135"/>
    </location>
</feature>
<dbReference type="AlphaFoldDB" id="A0A8H5THM0"/>
<organism evidence="2 3">
    <name type="scientific">Fusarium heterosporum</name>
    <dbReference type="NCBI Taxonomy" id="42747"/>
    <lineage>
        <taxon>Eukaryota</taxon>
        <taxon>Fungi</taxon>
        <taxon>Dikarya</taxon>
        <taxon>Ascomycota</taxon>
        <taxon>Pezizomycotina</taxon>
        <taxon>Sordariomycetes</taxon>
        <taxon>Hypocreomycetidae</taxon>
        <taxon>Hypocreales</taxon>
        <taxon>Nectriaceae</taxon>
        <taxon>Fusarium</taxon>
        <taxon>Fusarium heterosporum species complex</taxon>
    </lineage>
</organism>
<evidence type="ECO:0000313" key="2">
    <source>
        <dbReference type="EMBL" id="KAF5669239.1"/>
    </source>
</evidence>
<dbReference type="EMBL" id="JAAGWQ010000084">
    <property type="protein sequence ID" value="KAF5669239.1"/>
    <property type="molecule type" value="Genomic_DNA"/>
</dbReference>
<proteinExistence type="predicted"/>
<name>A0A8H5THM0_FUSHE</name>
<feature type="compositionally biased region" description="Polar residues" evidence="1">
    <location>
        <begin position="114"/>
        <end position="127"/>
    </location>
</feature>
<evidence type="ECO:0000256" key="1">
    <source>
        <dbReference type="SAM" id="MobiDB-lite"/>
    </source>
</evidence>
<accession>A0A8H5THM0</accession>
<reference evidence="2 3" key="1">
    <citation type="submission" date="2020-05" db="EMBL/GenBank/DDBJ databases">
        <title>Identification and distribution of gene clusters putatively required for synthesis of sphingolipid metabolism inhibitors in phylogenetically diverse species of the filamentous fungus Fusarium.</title>
        <authorList>
            <person name="Kim H.-S."/>
            <person name="Busman M."/>
            <person name="Brown D.W."/>
            <person name="Divon H."/>
            <person name="Uhlig S."/>
            <person name="Proctor R.H."/>
        </authorList>
    </citation>
    <scope>NUCLEOTIDE SEQUENCE [LARGE SCALE GENOMIC DNA]</scope>
    <source>
        <strain evidence="2 3">NRRL 20693</strain>
    </source>
</reference>
<dbReference type="Proteomes" id="UP000567885">
    <property type="component" value="Unassembled WGS sequence"/>
</dbReference>
<gene>
    <name evidence="2" type="ORF">FHETE_4997</name>
</gene>
<dbReference type="OrthoDB" id="2537141at2759"/>
<evidence type="ECO:0000313" key="3">
    <source>
        <dbReference type="Proteomes" id="UP000567885"/>
    </source>
</evidence>
<keyword evidence="3" id="KW-1185">Reference proteome</keyword>
<comment type="caution">
    <text evidence="2">The sequence shown here is derived from an EMBL/GenBank/DDBJ whole genome shotgun (WGS) entry which is preliminary data.</text>
</comment>